<evidence type="ECO:0000313" key="1">
    <source>
        <dbReference type="EMBL" id="SDH32295.1"/>
    </source>
</evidence>
<dbReference type="EMBL" id="FNCP01000012">
    <property type="protein sequence ID" value="SDH32295.1"/>
    <property type="molecule type" value="Genomic_DNA"/>
</dbReference>
<name>A0A1G8BGC1_9FIRM</name>
<evidence type="ECO:0008006" key="3">
    <source>
        <dbReference type="Google" id="ProtNLM"/>
    </source>
</evidence>
<dbReference type="Proteomes" id="UP000198656">
    <property type="component" value="Unassembled WGS sequence"/>
</dbReference>
<reference evidence="2" key="1">
    <citation type="submission" date="2016-10" db="EMBL/GenBank/DDBJ databases">
        <authorList>
            <person name="Varghese N."/>
            <person name="Submissions S."/>
        </authorList>
    </citation>
    <scope>NUCLEOTIDE SEQUENCE [LARGE SCALE GENOMIC DNA]</scope>
    <source>
        <strain evidence="2">DSM 8344</strain>
    </source>
</reference>
<keyword evidence="2" id="KW-1185">Reference proteome</keyword>
<dbReference type="OrthoDB" id="1796159at2"/>
<dbReference type="AlphaFoldDB" id="A0A1G8BGC1"/>
<dbReference type="RefSeq" id="WP_092333368.1">
    <property type="nucleotide sequence ID" value="NZ_FNCP01000012.1"/>
</dbReference>
<proteinExistence type="predicted"/>
<sequence>MKKHIILGVVLGFCLALIMRNPILSVNSYINTKVLKHNLNNQLVLNLSESTKVMETPIIERGQLLYSVYLNDQTILIRGYIQIWNLDDLENYLVNSKRISTFDFHSYSLKPIKIANENGCLTEWTASFGESYRISGVEYWLKKSDTSGVLRISFFTDTTSFSKDQMSYIDKIINSITWSKYTNAI</sequence>
<gene>
    <name evidence="1" type="ORF">SAMN05443529_11230</name>
</gene>
<evidence type="ECO:0000313" key="2">
    <source>
        <dbReference type="Proteomes" id="UP000198656"/>
    </source>
</evidence>
<protein>
    <recommendedName>
        <fullName evidence="3">DUF4367 domain-containing protein</fullName>
    </recommendedName>
</protein>
<accession>A0A1G8BGC1</accession>
<organism evidence="1 2">
    <name type="scientific">Desulfosporosinus hippei DSM 8344</name>
    <dbReference type="NCBI Taxonomy" id="1121419"/>
    <lineage>
        <taxon>Bacteria</taxon>
        <taxon>Bacillati</taxon>
        <taxon>Bacillota</taxon>
        <taxon>Clostridia</taxon>
        <taxon>Eubacteriales</taxon>
        <taxon>Desulfitobacteriaceae</taxon>
        <taxon>Desulfosporosinus</taxon>
    </lineage>
</organism>